<proteinExistence type="predicted"/>
<dbReference type="EMBL" id="AP025184">
    <property type="protein sequence ID" value="BDB55574.1"/>
    <property type="molecule type" value="Genomic_DNA"/>
</dbReference>
<name>A0ABM7V7P2_9FLAO</name>
<dbReference type="PROSITE" id="PS51257">
    <property type="entry name" value="PROKAR_LIPOPROTEIN"/>
    <property type="match status" value="1"/>
</dbReference>
<gene>
    <name evidence="2" type="ORF">GENT5_18790</name>
</gene>
<reference evidence="2 3" key="1">
    <citation type="journal article" date="2022" name="Int. J. Syst. Evol. Microbiol.">
        <title>Flavobacterium ammonificans sp. nov. and Flavobacterium ammoniigenes sp. nov., ammonifying bacteria isolated from surface river water.</title>
        <authorList>
            <person name="Watanabe K."/>
            <person name="Kitamura T."/>
            <person name="Ogata Y."/>
            <person name="Shindo C."/>
            <person name="Suda W."/>
        </authorList>
    </citation>
    <scope>NUCLEOTIDE SEQUENCE [LARGE SCALE GENOMIC DNA]</scope>
    <source>
        <strain evidence="2 3">GENT5</strain>
    </source>
</reference>
<reference evidence="2 3" key="2">
    <citation type="journal article" date="2022" name="Microorganisms">
        <title>Complete Genome Sequences of Two Flavobacterium ammonificans Strains and a Flavobacterium ammoniigenes Strain of Ammonifying Bacterioplankton Isolated from Surface River Water.</title>
        <authorList>
            <person name="Suda W."/>
            <person name="Ogata Y."/>
            <person name="Shindo C."/>
            <person name="Watanabe K."/>
        </authorList>
    </citation>
    <scope>NUCLEOTIDE SEQUENCE [LARGE SCALE GENOMIC DNA]</scope>
    <source>
        <strain evidence="2 3">GENT5</strain>
    </source>
</reference>
<dbReference type="Pfam" id="PF20050">
    <property type="entry name" value="DUF6452"/>
    <property type="match status" value="1"/>
</dbReference>
<dbReference type="RefSeq" id="WP_229316975.1">
    <property type="nucleotide sequence ID" value="NZ_AP025184.1"/>
</dbReference>
<dbReference type="Proteomes" id="UP001319867">
    <property type="component" value="Chromosome"/>
</dbReference>
<evidence type="ECO:0000313" key="2">
    <source>
        <dbReference type="EMBL" id="BDB55574.1"/>
    </source>
</evidence>
<accession>A0ABM7V7P2</accession>
<feature type="chain" id="PRO_5046253937" description="Lipoprotein" evidence="1">
    <location>
        <begin position="22"/>
        <end position="180"/>
    </location>
</feature>
<evidence type="ECO:0000256" key="1">
    <source>
        <dbReference type="SAM" id="SignalP"/>
    </source>
</evidence>
<keyword evidence="3" id="KW-1185">Reference proteome</keyword>
<evidence type="ECO:0008006" key="4">
    <source>
        <dbReference type="Google" id="ProtNLM"/>
    </source>
</evidence>
<sequence>MKKGILLVVVLVSVLFSSCEKDDICDANTITTPRLVLSFYDINNPSILKNVNQLKVVGEGMTEGIVFSPTAIGDSKYVTNASTISLPLKVDQDVSTYTLIFNSGNSNPALVFTDKIQINYSRINSFVSRACGFKTNFSLRPINPITHTAVPSTSGKWIQYISVEKTTIDNENETHLKLFF</sequence>
<protein>
    <recommendedName>
        <fullName evidence="4">Lipoprotein</fullName>
    </recommendedName>
</protein>
<organism evidence="2 3">
    <name type="scientific">Flavobacterium ammoniigenes</name>
    <dbReference type="NCBI Taxonomy" id="1751095"/>
    <lineage>
        <taxon>Bacteria</taxon>
        <taxon>Pseudomonadati</taxon>
        <taxon>Bacteroidota</taxon>
        <taxon>Flavobacteriia</taxon>
        <taxon>Flavobacteriales</taxon>
        <taxon>Flavobacteriaceae</taxon>
        <taxon>Flavobacterium</taxon>
    </lineage>
</organism>
<dbReference type="InterPro" id="IPR045607">
    <property type="entry name" value="DUF6452"/>
</dbReference>
<evidence type="ECO:0000313" key="3">
    <source>
        <dbReference type="Proteomes" id="UP001319867"/>
    </source>
</evidence>
<keyword evidence="1" id="KW-0732">Signal</keyword>
<feature type="signal peptide" evidence="1">
    <location>
        <begin position="1"/>
        <end position="21"/>
    </location>
</feature>